<evidence type="ECO:0000313" key="2">
    <source>
        <dbReference type="EMBL" id="EPG40871.1"/>
    </source>
</evidence>
<evidence type="ECO:0008006" key="4">
    <source>
        <dbReference type="Google" id="ProtNLM"/>
    </source>
</evidence>
<comment type="caution">
    <text evidence="2">The sequence shown here is derived from an EMBL/GenBank/DDBJ whole genome shotgun (WGS) entry which is preliminary data.</text>
</comment>
<dbReference type="AlphaFoldDB" id="S3TH02"/>
<dbReference type="HOGENOM" id="CLU_524435_0_0_6"/>
<protein>
    <recommendedName>
        <fullName evidence="4">Type I secretion C-terminal target domain-containing protein</fullName>
    </recommendedName>
</protein>
<dbReference type="GO" id="GO:0005509">
    <property type="term" value="F:calcium ion binding"/>
    <property type="evidence" value="ECO:0007669"/>
    <property type="project" value="InterPro"/>
</dbReference>
<keyword evidence="1" id="KW-0106">Calcium</keyword>
<proteinExistence type="predicted"/>
<name>S3TH02_9GAMM</name>
<reference evidence="2 3" key="1">
    <citation type="submission" date="2013-06" db="EMBL/GenBank/DDBJ databases">
        <title>The Genome Sequence of Acinetobacter sp. NIPH 2036.</title>
        <authorList>
            <consortium name="The Broad Institute Genome Sequencing Platform"/>
            <consortium name="The Broad Institute Genome Sequencing Center for Infectious Disease"/>
            <person name="Cerqueira G."/>
            <person name="Feldgarden M."/>
            <person name="Courvalin P."/>
            <person name="Perichon B."/>
            <person name="Grillot-Courvalin C."/>
            <person name="Clermont D."/>
            <person name="Rocha E."/>
            <person name="Yoon E.-J."/>
            <person name="Nemec A."/>
            <person name="Young S.K."/>
            <person name="Zeng Q."/>
            <person name="Gargeya S."/>
            <person name="Fitzgerald M."/>
            <person name="Abouelleil A."/>
            <person name="Alvarado L."/>
            <person name="Berlin A.M."/>
            <person name="Chapman S.B."/>
            <person name="Dewar J."/>
            <person name="Goldberg J."/>
            <person name="Griggs A."/>
            <person name="Gujja S."/>
            <person name="Hansen M."/>
            <person name="Howarth C."/>
            <person name="Imamovic A."/>
            <person name="Larimer J."/>
            <person name="McCowan C."/>
            <person name="Murphy C."/>
            <person name="Pearson M."/>
            <person name="Priest M."/>
            <person name="Roberts A."/>
            <person name="Saif S."/>
            <person name="Shea T."/>
            <person name="Sykes S."/>
            <person name="Wortman J."/>
            <person name="Nusbaum C."/>
            <person name="Birren B."/>
        </authorList>
    </citation>
    <scope>NUCLEOTIDE SEQUENCE [LARGE SCALE GENOMIC DNA]</scope>
    <source>
        <strain evidence="2 3">NIPH 2036</strain>
    </source>
</reference>
<dbReference type="SUPFAM" id="SSF51120">
    <property type="entry name" value="beta-Roll"/>
    <property type="match status" value="1"/>
</dbReference>
<dbReference type="PATRIC" id="fig|1217696.3.peg.683"/>
<dbReference type="RefSeq" id="WP_016651641.1">
    <property type="nucleotide sequence ID" value="NZ_BHGD02000058.1"/>
</dbReference>
<evidence type="ECO:0000313" key="3">
    <source>
        <dbReference type="Proteomes" id="UP000014559"/>
    </source>
</evidence>
<dbReference type="Pfam" id="PF00353">
    <property type="entry name" value="HemolysinCabind"/>
    <property type="match status" value="1"/>
</dbReference>
<dbReference type="Gene3D" id="2.150.10.10">
    <property type="entry name" value="Serralysin-like metalloprotease, C-terminal"/>
    <property type="match status" value="1"/>
</dbReference>
<dbReference type="Proteomes" id="UP000014559">
    <property type="component" value="Unassembled WGS sequence"/>
</dbReference>
<dbReference type="GeneID" id="45418993"/>
<evidence type="ECO:0000256" key="1">
    <source>
        <dbReference type="ARBA" id="ARBA00022837"/>
    </source>
</evidence>
<dbReference type="InterPro" id="IPR019960">
    <property type="entry name" value="T1SS_VCA0849"/>
</dbReference>
<gene>
    <name evidence="2" type="ORF">F907_00705</name>
</gene>
<dbReference type="EMBL" id="ATGK01000006">
    <property type="protein sequence ID" value="EPG40871.1"/>
    <property type="molecule type" value="Genomic_DNA"/>
</dbReference>
<dbReference type="InterPro" id="IPR001343">
    <property type="entry name" value="Hemolysn_Ca-bd"/>
</dbReference>
<accession>S3TH02</accession>
<dbReference type="NCBIfam" id="TIGR03661">
    <property type="entry name" value="T1SS_VCA0849"/>
    <property type="match status" value="1"/>
</dbReference>
<sequence>MKKKQSQSDSLIPYKVLNNHIGYELFDLNKVNLFEQAAIQLNNILIDKKTNINIGVNSEKPVGFIDHDIAGNITKSYDGGYFFSFLNTALHKVVSKAYSLFDADFFKTLDAMSIDQFKGNSGDNIYYVNHSSDFVQEYSTEYYEIFGDVWVDNSYYESQWVESGYEHQNLIVDGYNESIWVESGYYDQVEVVEGRTEQVLVEQGYFETQKVYKDQAGKVYIDDNSPSGHYYQYLAQYYDAKTKTWQDGYALDWIESKTVWIDTSYYQEQWIETNHYQKTIWVDTSHYEDQWVDTSHYEKEWIDTSGYENILISSGYWENQIVELGYRDVDFGGHDKIFSSVSYNLSDDFAEINVLGSEQQYLQSGKYVEDLELIGYANLNATGNGLDNLITGNAGNNSLDGRGGHDTYVGGIGSDTVVYTLLNCSDGLVDRWQDFHVGNVWTDSQADKIDLSQLLTDYAGDGSVTSLEKFIHVNQEGDNTIVSIDRDGEASVENSVHLVALNNVNTTLSELLGNHQIIF</sequence>
<dbReference type="InterPro" id="IPR011049">
    <property type="entry name" value="Serralysin-like_metalloprot_C"/>
</dbReference>
<organism evidence="2 3">
    <name type="scientific">Acinetobacter colistiniresistens</name>
    <dbReference type="NCBI Taxonomy" id="280145"/>
    <lineage>
        <taxon>Bacteria</taxon>
        <taxon>Pseudomonadati</taxon>
        <taxon>Pseudomonadota</taxon>
        <taxon>Gammaproteobacteria</taxon>
        <taxon>Moraxellales</taxon>
        <taxon>Moraxellaceae</taxon>
        <taxon>Acinetobacter</taxon>
    </lineage>
</organism>